<evidence type="ECO:0000313" key="1">
    <source>
        <dbReference type="EMBL" id="CAB4898506.1"/>
    </source>
</evidence>
<proteinExistence type="predicted"/>
<reference evidence="1" key="1">
    <citation type="submission" date="2020-05" db="EMBL/GenBank/DDBJ databases">
        <authorList>
            <person name="Chiriac C."/>
            <person name="Salcher M."/>
            <person name="Ghai R."/>
            <person name="Kavagutti S V."/>
        </authorList>
    </citation>
    <scope>NUCLEOTIDE SEQUENCE</scope>
</reference>
<organism evidence="1">
    <name type="scientific">freshwater metagenome</name>
    <dbReference type="NCBI Taxonomy" id="449393"/>
    <lineage>
        <taxon>unclassified sequences</taxon>
        <taxon>metagenomes</taxon>
        <taxon>ecological metagenomes</taxon>
    </lineage>
</organism>
<gene>
    <name evidence="1" type="ORF">UFOPK3564_00437</name>
</gene>
<dbReference type="EMBL" id="CAFBMK010000014">
    <property type="protein sequence ID" value="CAB4898506.1"/>
    <property type="molecule type" value="Genomic_DNA"/>
</dbReference>
<sequence length="228" mass="25681">MLDDIRDAVHQVRPDASFEFREPYIGPGATSRTTMIRVNDCPMSPARNRIGIIDLRLATSGVAVHADPVMWADDDTPERVAQHLVNTLFGVPQISMDLLTLRPEHRRVLRFWLAFINENRDTLLHGEFRPHRPDLDYTVATALGGDRVVTVRYQPVSVDSPDRDWHRWSIVNADEPIIDIHTIRGADVCTRSLTVYDAQGEVIETSTHTEIPLRITVPTGGLAVFDTV</sequence>
<protein>
    <submittedName>
        <fullName evidence="1">Unannotated protein</fullName>
    </submittedName>
</protein>
<dbReference type="AlphaFoldDB" id="A0A6J7FSV4"/>
<accession>A0A6J7FSV4</accession>
<name>A0A6J7FSV4_9ZZZZ</name>